<organism evidence="1 2">
    <name type="scientific">Clonorchis sinensis</name>
    <name type="common">Chinese liver fluke</name>
    <dbReference type="NCBI Taxonomy" id="79923"/>
    <lineage>
        <taxon>Eukaryota</taxon>
        <taxon>Metazoa</taxon>
        <taxon>Spiralia</taxon>
        <taxon>Lophotrochozoa</taxon>
        <taxon>Platyhelminthes</taxon>
        <taxon>Trematoda</taxon>
        <taxon>Digenea</taxon>
        <taxon>Opisthorchiida</taxon>
        <taxon>Opisthorchiata</taxon>
        <taxon>Opisthorchiidae</taxon>
        <taxon>Clonorchis</taxon>
    </lineage>
</organism>
<sequence length="354" mass="40068">MSKSVAWILWNYIRTGDSESVLEVQIIKGESSNCCSAVAPFRCLTAMPSNGSKRARILPGCPSPNRESREVEVGFEPRTFRQLARRRTQTVRSLRKDRGLWWALKSREVGKAFATGKCRVLYQLIRPNGSKKATISDRISGKASPHKLSIEGSTGTHRLHRLLPTMRICSSPSQQIIREQDCSSYDHCTTRTQILQLMMKTWSTPSESDVHHLKEPTVQSGTTSKNWRTSSDRRSRTINTIPTILPTKVMRVPWQPCTESLLQLNDQLFIFTTSSSQPLYKSGLISLYVKRFARQGAQGRAAVRLKSCRDFEYKEGGEFLIPLSQYYNEPGPNLLGSYDSIPELLANVTLRRGR</sequence>
<reference evidence="1" key="1">
    <citation type="journal article" date="2011" name="Genome Biol.">
        <title>The draft genome of the carcinogenic human liver fluke Clonorchis sinensis.</title>
        <authorList>
            <person name="Wang X."/>
            <person name="Chen W."/>
            <person name="Huang Y."/>
            <person name="Sun J."/>
            <person name="Men J."/>
            <person name="Liu H."/>
            <person name="Luo F."/>
            <person name="Guo L."/>
            <person name="Lv X."/>
            <person name="Deng C."/>
            <person name="Zhou C."/>
            <person name="Fan Y."/>
            <person name="Li X."/>
            <person name="Huang L."/>
            <person name="Hu Y."/>
            <person name="Liang C."/>
            <person name="Hu X."/>
            <person name="Xu J."/>
            <person name="Yu X."/>
        </authorList>
    </citation>
    <scope>NUCLEOTIDE SEQUENCE [LARGE SCALE GENOMIC DNA]</scope>
    <source>
        <strain evidence="1">Henan</strain>
    </source>
</reference>
<keyword evidence="2" id="KW-1185">Reference proteome</keyword>
<dbReference type="Proteomes" id="UP000008909">
    <property type="component" value="Unassembled WGS sequence"/>
</dbReference>
<evidence type="ECO:0000313" key="1">
    <source>
        <dbReference type="EMBL" id="GAA51775.1"/>
    </source>
</evidence>
<dbReference type="AlphaFoldDB" id="G7YFP2"/>
<protein>
    <submittedName>
        <fullName evidence="1">Uncharacterized protein</fullName>
    </submittedName>
</protein>
<evidence type="ECO:0000313" key="2">
    <source>
        <dbReference type="Proteomes" id="UP000008909"/>
    </source>
</evidence>
<dbReference type="EMBL" id="DF143199">
    <property type="protein sequence ID" value="GAA51775.1"/>
    <property type="molecule type" value="Genomic_DNA"/>
</dbReference>
<gene>
    <name evidence="1" type="ORF">CLF_106781</name>
</gene>
<name>G7YFP2_CLOSI</name>
<reference key="2">
    <citation type="submission" date="2011-10" db="EMBL/GenBank/DDBJ databases">
        <title>The genome and transcriptome sequence of Clonorchis sinensis provide insights into the carcinogenic liver fluke.</title>
        <authorList>
            <person name="Wang X."/>
            <person name="Huang Y."/>
            <person name="Chen W."/>
            <person name="Liu H."/>
            <person name="Guo L."/>
            <person name="Chen Y."/>
            <person name="Luo F."/>
            <person name="Zhou W."/>
            <person name="Sun J."/>
            <person name="Mao Q."/>
            <person name="Liang P."/>
            <person name="Zhou C."/>
            <person name="Tian Y."/>
            <person name="Men J."/>
            <person name="Lv X."/>
            <person name="Huang L."/>
            <person name="Zhou J."/>
            <person name="Hu Y."/>
            <person name="Li R."/>
            <person name="Zhang F."/>
            <person name="Lei H."/>
            <person name="Li X."/>
            <person name="Hu X."/>
            <person name="Liang C."/>
            <person name="Xu J."/>
            <person name="Wu Z."/>
            <person name="Yu X."/>
        </authorList>
    </citation>
    <scope>NUCLEOTIDE SEQUENCE</scope>
    <source>
        <strain>Henan</strain>
    </source>
</reference>
<proteinExistence type="predicted"/>
<accession>G7YFP2</accession>